<protein>
    <submittedName>
        <fullName evidence="2">Uncharacterized protein</fullName>
    </submittedName>
</protein>
<evidence type="ECO:0000256" key="1">
    <source>
        <dbReference type="SAM" id="MobiDB-lite"/>
    </source>
</evidence>
<reference evidence="2 3" key="1">
    <citation type="submission" date="2024-01" db="EMBL/GenBank/DDBJ databases">
        <title>Genome assemblies of Stephania.</title>
        <authorList>
            <person name="Yang L."/>
        </authorList>
    </citation>
    <scope>NUCLEOTIDE SEQUENCE [LARGE SCALE GENOMIC DNA]</scope>
    <source>
        <strain evidence="2">QJT</strain>
        <tissue evidence="2">Leaf</tissue>
    </source>
</reference>
<comment type="caution">
    <text evidence="2">The sequence shown here is derived from an EMBL/GenBank/DDBJ whole genome shotgun (WGS) entry which is preliminary data.</text>
</comment>
<name>A0AAP0E5P4_9MAGN</name>
<evidence type="ECO:0000313" key="2">
    <source>
        <dbReference type="EMBL" id="KAK9085488.1"/>
    </source>
</evidence>
<dbReference type="EMBL" id="JBBNAE010000011">
    <property type="protein sequence ID" value="KAK9085488.1"/>
    <property type="molecule type" value="Genomic_DNA"/>
</dbReference>
<dbReference type="AlphaFoldDB" id="A0AAP0E5P4"/>
<proteinExistence type="predicted"/>
<organism evidence="2 3">
    <name type="scientific">Stephania japonica</name>
    <dbReference type="NCBI Taxonomy" id="461633"/>
    <lineage>
        <taxon>Eukaryota</taxon>
        <taxon>Viridiplantae</taxon>
        <taxon>Streptophyta</taxon>
        <taxon>Embryophyta</taxon>
        <taxon>Tracheophyta</taxon>
        <taxon>Spermatophyta</taxon>
        <taxon>Magnoliopsida</taxon>
        <taxon>Ranunculales</taxon>
        <taxon>Menispermaceae</taxon>
        <taxon>Menispermoideae</taxon>
        <taxon>Cissampelideae</taxon>
        <taxon>Stephania</taxon>
    </lineage>
</organism>
<gene>
    <name evidence="2" type="ORF">Sjap_025899</name>
</gene>
<dbReference type="Proteomes" id="UP001417504">
    <property type="component" value="Unassembled WGS sequence"/>
</dbReference>
<sequence length="127" mass="13648">MPEELLQPTSGPLPSSSRGRGGRGPPNKVLPLAPSVGGTLLWASQTHREAVAVMISPPLLPLRLVLTPPTRTSTPSTLVSKSSINNKEIKEGSEVVPLLSLNSSLALLIYTQVFNKIRARVFFDLLK</sequence>
<evidence type="ECO:0000313" key="3">
    <source>
        <dbReference type="Proteomes" id="UP001417504"/>
    </source>
</evidence>
<feature type="region of interest" description="Disordered" evidence="1">
    <location>
        <begin position="1"/>
        <end position="30"/>
    </location>
</feature>
<accession>A0AAP0E5P4</accession>
<keyword evidence="3" id="KW-1185">Reference proteome</keyword>